<keyword evidence="9 11" id="KW-0501">Molybdenum cofactor biosynthesis</keyword>
<dbReference type="Gene3D" id="2.170.190.11">
    <property type="entry name" value="Molybdopterin biosynthesis moea protein, domain 3"/>
    <property type="match status" value="1"/>
</dbReference>
<feature type="domain" description="MoaB/Mog" evidence="12">
    <location>
        <begin position="200"/>
        <end position="337"/>
    </location>
</feature>
<dbReference type="GO" id="GO:0046872">
    <property type="term" value="F:metal ion binding"/>
    <property type="evidence" value="ECO:0007669"/>
    <property type="project" value="UniProtKB-UniRule"/>
</dbReference>
<dbReference type="SUPFAM" id="SSF63882">
    <property type="entry name" value="MoeA N-terminal region -like"/>
    <property type="match status" value="1"/>
</dbReference>
<evidence type="ECO:0000259" key="12">
    <source>
        <dbReference type="SMART" id="SM00852"/>
    </source>
</evidence>
<evidence type="ECO:0000313" key="14">
    <source>
        <dbReference type="Proteomes" id="UP000233293"/>
    </source>
</evidence>
<sequence>MSDVKAVGNDVFKAPDALISVDRALAFLAGQVSPVVGVETVPLAEACGRILAENVISPIDSPPFASAAMDGFAFRHADLPTAGAEATFRVSARIAAGSRERLTFGAGEAARIFTGAPVPAEFDTVVMQENCRVEATAAGEVVHIPATGTPVGKHVRQIGEDIRSGAVVLRSGHRLRPQDVAMAATVGRTGLAVHHRLKVGVFSTGDEVIEPGQPLPPGGIYSSNRFSLIALARGLGCEVGDLGNLPDRFDATRQALAEASGRYDLLITAGGVSAGGEDHVRPVVESLGVIHLWRLAIKPGKPTALGHVGKAAFIGLSGYPVAAQVTFMILARPVILRLSGALAEPMSPWRFPVPAAVDFVKTHGRREFLRVRLEAGPDGRPRARPHASQESSAVASLVDGQGLVEMKEDVRFVKAGDLVDFIPYPTVQW</sequence>
<comment type="pathway">
    <text evidence="3 11">Cofactor biosynthesis; molybdopterin biosynthesis.</text>
</comment>
<organism evidence="13 14">
    <name type="scientific">Telmatospirillum siberiense</name>
    <dbReference type="NCBI Taxonomy" id="382514"/>
    <lineage>
        <taxon>Bacteria</taxon>
        <taxon>Pseudomonadati</taxon>
        <taxon>Pseudomonadota</taxon>
        <taxon>Alphaproteobacteria</taxon>
        <taxon>Rhodospirillales</taxon>
        <taxon>Rhodospirillaceae</taxon>
        <taxon>Telmatospirillum</taxon>
    </lineage>
</organism>
<dbReference type="InterPro" id="IPR036688">
    <property type="entry name" value="MoeA_C_domain_IV_sf"/>
</dbReference>
<accession>A0A2N3PPN4</accession>
<dbReference type="Pfam" id="PF03453">
    <property type="entry name" value="MoeA_N"/>
    <property type="match status" value="1"/>
</dbReference>
<comment type="catalytic activity">
    <reaction evidence="10">
        <text>adenylyl-molybdopterin + molybdate = Mo-molybdopterin + AMP + H(+)</text>
        <dbReference type="Rhea" id="RHEA:35047"/>
        <dbReference type="ChEBI" id="CHEBI:15378"/>
        <dbReference type="ChEBI" id="CHEBI:36264"/>
        <dbReference type="ChEBI" id="CHEBI:62727"/>
        <dbReference type="ChEBI" id="CHEBI:71302"/>
        <dbReference type="ChEBI" id="CHEBI:456215"/>
        <dbReference type="EC" id="2.10.1.1"/>
    </reaction>
</comment>
<dbReference type="EMBL" id="PIUM01000033">
    <property type="protein sequence ID" value="PKU22356.1"/>
    <property type="molecule type" value="Genomic_DNA"/>
</dbReference>
<keyword evidence="7 11" id="KW-0479">Metal-binding</keyword>
<dbReference type="GO" id="GO:0005829">
    <property type="term" value="C:cytosol"/>
    <property type="evidence" value="ECO:0007669"/>
    <property type="project" value="TreeGrafter"/>
</dbReference>
<comment type="function">
    <text evidence="2 11">Catalyzes the insertion of molybdate into adenylated molybdopterin with the concomitant release of AMP.</text>
</comment>
<dbReference type="GO" id="GO:0061599">
    <property type="term" value="F:molybdopterin molybdotransferase activity"/>
    <property type="evidence" value="ECO:0007669"/>
    <property type="project" value="UniProtKB-UniRule"/>
</dbReference>
<keyword evidence="5 11" id="KW-0500">Molybdenum</keyword>
<evidence type="ECO:0000313" key="13">
    <source>
        <dbReference type="EMBL" id="PKU22356.1"/>
    </source>
</evidence>
<dbReference type="PROSITE" id="PS01079">
    <property type="entry name" value="MOCF_BIOSYNTHESIS_2"/>
    <property type="match status" value="1"/>
</dbReference>
<dbReference type="UniPathway" id="UPA00344"/>
<comment type="caution">
    <text evidence="13">The sequence shown here is derived from an EMBL/GenBank/DDBJ whole genome shotgun (WGS) entry which is preliminary data.</text>
</comment>
<dbReference type="SMART" id="SM00852">
    <property type="entry name" value="MoCF_biosynth"/>
    <property type="match status" value="1"/>
</dbReference>
<evidence type="ECO:0000256" key="2">
    <source>
        <dbReference type="ARBA" id="ARBA00002901"/>
    </source>
</evidence>
<reference evidence="14" key="1">
    <citation type="submission" date="2017-12" db="EMBL/GenBank/DDBJ databases">
        <title>Draft genome sequence of Telmatospirillum siberiense 26-4b1T, an acidotolerant peatland alphaproteobacterium potentially involved in sulfur cycling.</title>
        <authorList>
            <person name="Hausmann B."/>
            <person name="Pjevac P."/>
            <person name="Schreck K."/>
            <person name="Herbold C.W."/>
            <person name="Daims H."/>
            <person name="Wagner M."/>
            <person name="Pester M."/>
            <person name="Loy A."/>
        </authorList>
    </citation>
    <scope>NUCLEOTIDE SEQUENCE [LARGE SCALE GENOMIC DNA]</scope>
    <source>
        <strain evidence="14">26-4b1</strain>
    </source>
</reference>
<keyword evidence="6 11" id="KW-0808">Transferase</keyword>
<evidence type="ECO:0000256" key="9">
    <source>
        <dbReference type="ARBA" id="ARBA00023150"/>
    </source>
</evidence>
<name>A0A2N3PPN4_9PROT</name>
<proteinExistence type="inferred from homology"/>
<dbReference type="EC" id="2.10.1.1" evidence="11"/>
<dbReference type="Proteomes" id="UP000233293">
    <property type="component" value="Unassembled WGS sequence"/>
</dbReference>
<evidence type="ECO:0000256" key="1">
    <source>
        <dbReference type="ARBA" id="ARBA00001946"/>
    </source>
</evidence>
<comment type="cofactor">
    <cofactor evidence="1 11">
        <name>Mg(2+)</name>
        <dbReference type="ChEBI" id="CHEBI:18420"/>
    </cofactor>
</comment>
<evidence type="ECO:0000256" key="11">
    <source>
        <dbReference type="RuleBase" id="RU365090"/>
    </source>
</evidence>
<dbReference type="NCBIfam" id="NF045515">
    <property type="entry name" value="Glp_gephyrin"/>
    <property type="match status" value="1"/>
</dbReference>
<dbReference type="AlphaFoldDB" id="A0A2N3PPN4"/>
<dbReference type="InterPro" id="IPR005110">
    <property type="entry name" value="MoeA_linker/N"/>
</dbReference>
<dbReference type="InterPro" id="IPR038987">
    <property type="entry name" value="MoeA-like"/>
</dbReference>
<dbReference type="PANTHER" id="PTHR10192:SF5">
    <property type="entry name" value="GEPHYRIN"/>
    <property type="match status" value="1"/>
</dbReference>
<keyword evidence="14" id="KW-1185">Reference proteome</keyword>
<dbReference type="Gene3D" id="3.90.105.10">
    <property type="entry name" value="Molybdopterin biosynthesis moea protein, domain 2"/>
    <property type="match status" value="1"/>
</dbReference>
<dbReference type="OrthoDB" id="9804758at2"/>
<keyword evidence="8 11" id="KW-0460">Magnesium</keyword>
<dbReference type="Gene3D" id="3.40.980.10">
    <property type="entry name" value="MoaB/Mog-like domain"/>
    <property type="match status" value="1"/>
</dbReference>
<dbReference type="Pfam" id="PF00994">
    <property type="entry name" value="MoCF_biosynth"/>
    <property type="match status" value="1"/>
</dbReference>
<comment type="similarity">
    <text evidence="4 11">Belongs to the MoeA family.</text>
</comment>
<dbReference type="RefSeq" id="WP_101252803.1">
    <property type="nucleotide sequence ID" value="NZ_PIUM01000033.1"/>
</dbReference>
<evidence type="ECO:0000256" key="10">
    <source>
        <dbReference type="ARBA" id="ARBA00047317"/>
    </source>
</evidence>
<evidence type="ECO:0000256" key="6">
    <source>
        <dbReference type="ARBA" id="ARBA00022679"/>
    </source>
</evidence>
<evidence type="ECO:0000256" key="3">
    <source>
        <dbReference type="ARBA" id="ARBA00005046"/>
    </source>
</evidence>
<evidence type="ECO:0000256" key="8">
    <source>
        <dbReference type="ARBA" id="ARBA00022842"/>
    </source>
</evidence>
<dbReference type="PANTHER" id="PTHR10192">
    <property type="entry name" value="MOLYBDOPTERIN BIOSYNTHESIS PROTEIN"/>
    <property type="match status" value="1"/>
</dbReference>
<dbReference type="InterPro" id="IPR036135">
    <property type="entry name" value="MoeA_linker/N_sf"/>
</dbReference>
<dbReference type="CDD" id="cd00887">
    <property type="entry name" value="MoeA"/>
    <property type="match status" value="1"/>
</dbReference>
<dbReference type="Gene3D" id="2.40.340.10">
    <property type="entry name" value="MoeA, C-terminal, domain IV"/>
    <property type="match status" value="1"/>
</dbReference>
<dbReference type="SUPFAM" id="SSF63867">
    <property type="entry name" value="MoeA C-terminal domain-like"/>
    <property type="match status" value="1"/>
</dbReference>
<dbReference type="InterPro" id="IPR008284">
    <property type="entry name" value="MoCF_biosynth_CS"/>
</dbReference>
<dbReference type="InterPro" id="IPR036425">
    <property type="entry name" value="MoaB/Mog-like_dom_sf"/>
</dbReference>
<dbReference type="InterPro" id="IPR001453">
    <property type="entry name" value="MoaB/Mog_dom"/>
</dbReference>
<dbReference type="FunFam" id="3.40.980.10:FF:000004">
    <property type="entry name" value="Molybdopterin molybdenumtransferase"/>
    <property type="match status" value="1"/>
</dbReference>
<protein>
    <recommendedName>
        <fullName evidence="11">Molybdopterin molybdenumtransferase</fullName>
        <ecNumber evidence="11">2.10.1.1</ecNumber>
    </recommendedName>
</protein>
<dbReference type="SUPFAM" id="SSF53218">
    <property type="entry name" value="Molybdenum cofactor biosynthesis proteins"/>
    <property type="match status" value="1"/>
</dbReference>
<evidence type="ECO:0000256" key="4">
    <source>
        <dbReference type="ARBA" id="ARBA00010763"/>
    </source>
</evidence>
<dbReference type="GO" id="GO:0006777">
    <property type="term" value="P:Mo-molybdopterin cofactor biosynthetic process"/>
    <property type="evidence" value="ECO:0007669"/>
    <property type="project" value="UniProtKB-UniRule"/>
</dbReference>
<gene>
    <name evidence="13" type="ORF">CWS72_22015</name>
</gene>
<dbReference type="InterPro" id="IPR005111">
    <property type="entry name" value="MoeA_C_domain_IV"/>
</dbReference>
<evidence type="ECO:0000256" key="5">
    <source>
        <dbReference type="ARBA" id="ARBA00022505"/>
    </source>
</evidence>
<evidence type="ECO:0000256" key="7">
    <source>
        <dbReference type="ARBA" id="ARBA00022723"/>
    </source>
</evidence>
<dbReference type="Pfam" id="PF03454">
    <property type="entry name" value="MoeA_C"/>
    <property type="match status" value="1"/>
</dbReference>